<proteinExistence type="predicted"/>
<dbReference type="InterPro" id="IPR010730">
    <property type="entry name" value="HET"/>
</dbReference>
<comment type="caution">
    <text evidence="2">The sequence shown here is derived from an EMBL/GenBank/DDBJ whole genome shotgun (WGS) entry which is preliminary data.</text>
</comment>
<dbReference type="EMBL" id="MU404356">
    <property type="protein sequence ID" value="KAI1611705.1"/>
    <property type="molecule type" value="Genomic_DNA"/>
</dbReference>
<sequence>MRLLHTTDLVLKEFFDNAIPRYPILSHRWEEEEVSLQDFVAIRNMTKPEYQPFADLFKLSMSASENSAGYRKILRCCKYAASCGCDWAWIDTCCIDKTSSAELSEAINSMYRWYRRATVCFVYLSDVRLTREVPKGGLKESELSRTERDQLKASRWFSRGWTLQELLAPTGPVLLLDRDWRRISTKRRMSDLLADITQVPASLLKGTTDLADFSVAQKMSWAARRRTSRIEDAAYCLLGIFGVNMPLLYGKVGRHLRDSKKRS</sequence>
<accession>A0AAN6DVR4</accession>
<keyword evidence="3" id="KW-1185">Reference proteome</keyword>
<dbReference type="Pfam" id="PF06985">
    <property type="entry name" value="HET"/>
    <property type="match status" value="1"/>
</dbReference>
<name>A0AAN6DVR4_9EURO</name>
<dbReference type="AlphaFoldDB" id="A0AAN6DVR4"/>
<feature type="domain" description="Heterokaryon incompatibility" evidence="1">
    <location>
        <begin position="22"/>
        <end position="165"/>
    </location>
</feature>
<organism evidence="2 3">
    <name type="scientific">Exophiala viscosa</name>
    <dbReference type="NCBI Taxonomy" id="2486360"/>
    <lineage>
        <taxon>Eukaryota</taxon>
        <taxon>Fungi</taxon>
        <taxon>Dikarya</taxon>
        <taxon>Ascomycota</taxon>
        <taxon>Pezizomycotina</taxon>
        <taxon>Eurotiomycetes</taxon>
        <taxon>Chaetothyriomycetidae</taxon>
        <taxon>Chaetothyriales</taxon>
        <taxon>Herpotrichiellaceae</taxon>
        <taxon>Exophiala</taxon>
    </lineage>
</organism>
<dbReference type="PANTHER" id="PTHR10622:SF10">
    <property type="entry name" value="HET DOMAIN-CONTAINING PROTEIN"/>
    <property type="match status" value="1"/>
</dbReference>
<evidence type="ECO:0000259" key="1">
    <source>
        <dbReference type="Pfam" id="PF06985"/>
    </source>
</evidence>
<dbReference type="PANTHER" id="PTHR10622">
    <property type="entry name" value="HET DOMAIN-CONTAINING PROTEIN"/>
    <property type="match status" value="1"/>
</dbReference>
<evidence type="ECO:0000313" key="2">
    <source>
        <dbReference type="EMBL" id="KAI1611705.1"/>
    </source>
</evidence>
<protein>
    <submittedName>
        <fullName evidence="2">Heterokaryon incompatibility protein-domain-containing protein</fullName>
    </submittedName>
</protein>
<gene>
    <name evidence="2" type="ORF">EDD36DRAFT_297335</name>
</gene>
<dbReference type="Proteomes" id="UP001203852">
    <property type="component" value="Unassembled WGS sequence"/>
</dbReference>
<evidence type="ECO:0000313" key="3">
    <source>
        <dbReference type="Proteomes" id="UP001203852"/>
    </source>
</evidence>
<reference evidence="2" key="1">
    <citation type="journal article" date="2022" name="bioRxiv">
        <title>Deciphering the potential niche of two novel black yeast fungi from a biological soil crust based on their genomes, phenotypes, and melanin regulation.</title>
        <authorList>
            <consortium name="DOE Joint Genome Institute"/>
            <person name="Carr E.C."/>
            <person name="Barton Q."/>
            <person name="Grambo S."/>
            <person name="Sullivan M."/>
            <person name="Renfro C.M."/>
            <person name="Kuo A."/>
            <person name="Pangilinan J."/>
            <person name="Lipzen A."/>
            <person name="Keymanesh K."/>
            <person name="Savage E."/>
            <person name="Barry K."/>
            <person name="Grigoriev I.V."/>
            <person name="Riekhof W.R."/>
            <person name="Harris S.S."/>
        </authorList>
    </citation>
    <scope>NUCLEOTIDE SEQUENCE</scope>
    <source>
        <strain evidence="2">JF 03-4F</strain>
    </source>
</reference>